<dbReference type="PANTHER" id="PTHR43643">
    <property type="entry name" value="HISTIDINOL-PHOSPHATE AMINOTRANSFERASE 2"/>
    <property type="match status" value="1"/>
</dbReference>
<keyword evidence="7 9" id="KW-0663">Pyridoxal phosphate</keyword>
<comment type="subunit">
    <text evidence="4 9">Homodimer.</text>
</comment>
<dbReference type="HAMAP" id="MF_01023">
    <property type="entry name" value="HisC_aminotrans_2"/>
    <property type="match status" value="1"/>
</dbReference>
<dbReference type="Proteomes" id="UP000273675">
    <property type="component" value="Unassembled WGS sequence"/>
</dbReference>
<dbReference type="EC" id="2.6.1.9" evidence="9"/>
<comment type="caution">
    <text evidence="11">The sequence shown here is derived from an EMBL/GenBank/DDBJ whole genome shotgun (WGS) entry which is preliminary data.</text>
</comment>
<accession>A0A495D1B1</accession>
<dbReference type="GO" id="GO:0000105">
    <property type="term" value="P:L-histidine biosynthetic process"/>
    <property type="evidence" value="ECO:0007669"/>
    <property type="project" value="UniProtKB-UniRule"/>
</dbReference>
<dbReference type="OrthoDB" id="9809616at2"/>
<evidence type="ECO:0000313" key="11">
    <source>
        <dbReference type="EMBL" id="RKQ94221.1"/>
    </source>
</evidence>
<comment type="pathway">
    <text evidence="2 9">Amino-acid biosynthesis; L-histidine biosynthesis; L-histidine from 5-phospho-alpha-D-ribose 1-diphosphate: step 7/9.</text>
</comment>
<dbReference type="Gene3D" id="3.90.1150.10">
    <property type="entry name" value="Aspartate Aminotransferase, domain 1"/>
    <property type="match status" value="1"/>
</dbReference>
<dbReference type="GO" id="GO:0030170">
    <property type="term" value="F:pyridoxal phosphate binding"/>
    <property type="evidence" value="ECO:0007669"/>
    <property type="project" value="InterPro"/>
</dbReference>
<evidence type="ECO:0000256" key="6">
    <source>
        <dbReference type="ARBA" id="ARBA00022679"/>
    </source>
</evidence>
<evidence type="ECO:0000256" key="4">
    <source>
        <dbReference type="ARBA" id="ARBA00011738"/>
    </source>
</evidence>
<reference evidence="11 12" key="1">
    <citation type="submission" date="2018-10" db="EMBL/GenBank/DDBJ databases">
        <title>Genomic Encyclopedia of Type Strains, Phase IV (KMG-IV): sequencing the most valuable type-strain genomes for metagenomic binning, comparative biology and taxonomic classification.</title>
        <authorList>
            <person name="Goeker M."/>
        </authorList>
    </citation>
    <scope>NUCLEOTIDE SEQUENCE [LARGE SCALE GENOMIC DNA]</scope>
    <source>
        <strain evidence="11 12">DSM 4734</strain>
    </source>
</reference>
<keyword evidence="9" id="KW-0028">Amino-acid biosynthesis</keyword>
<evidence type="ECO:0000313" key="12">
    <source>
        <dbReference type="Proteomes" id="UP000273675"/>
    </source>
</evidence>
<comment type="catalytic activity">
    <reaction evidence="8 9">
        <text>L-histidinol phosphate + 2-oxoglutarate = 3-(imidazol-4-yl)-2-oxopropyl phosphate + L-glutamate</text>
        <dbReference type="Rhea" id="RHEA:23744"/>
        <dbReference type="ChEBI" id="CHEBI:16810"/>
        <dbReference type="ChEBI" id="CHEBI:29985"/>
        <dbReference type="ChEBI" id="CHEBI:57766"/>
        <dbReference type="ChEBI" id="CHEBI:57980"/>
        <dbReference type="EC" id="2.6.1.9"/>
    </reaction>
</comment>
<proteinExistence type="inferred from homology"/>
<dbReference type="Gene3D" id="3.40.640.10">
    <property type="entry name" value="Type I PLP-dependent aspartate aminotransferase-like (Major domain)"/>
    <property type="match status" value="1"/>
</dbReference>
<evidence type="ECO:0000256" key="7">
    <source>
        <dbReference type="ARBA" id="ARBA00022898"/>
    </source>
</evidence>
<dbReference type="InterPro" id="IPR050106">
    <property type="entry name" value="HistidinolP_aminotransfase"/>
</dbReference>
<gene>
    <name evidence="9" type="primary">hisC</name>
    <name evidence="11" type="ORF">C7435_3195</name>
</gene>
<dbReference type="SUPFAM" id="SSF53383">
    <property type="entry name" value="PLP-dependent transferases"/>
    <property type="match status" value="1"/>
</dbReference>
<sequence length="362" mass="38981">MSIEPRAGILDIRPYKPGSSEAPGIANPVKLSSNENALGCSAKAAEAMTAMASKLHLYPDGGATKLRQAIADAEGLEAENIVCGTGSDELLQLLGRAYLNPGDKVVQSQYGFLVYRLVAMQCGAQLVSAPERDYRSDVDAILEAAGDDTKIVFLANPNNPTGTYIPDAEVRRLRDGLPSSTLLVLDAAYAEFVRLPDYEAGIELARERDDVIVTRTFSKIHGLAALRLGWAYGNKAIIDVLHRVRGPFNVNMAAIEAGTAAIGDHEFQTRSADHNDEWVAYLRQQIGGLGLEVTPSVCNFVLIHFPETPGRTAAEADAYLTSKGLIIRGVEPYGLPNALRATVGTEAENRRLVEALTDFMKA</sequence>
<dbReference type="NCBIfam" id="TIGR01141">
    <property type="entry name" value="hisC"/>
    <property type="match status" value="1"/>
</dbReference>
<dbReference type="CDD" id="cd00609">
    <property type="entry name" value="AAT_like"/>
    <property type="match status" value="1"/>
</dbReference>
<dbReference type="InterPro" id="IPR015421">
    <property type="entry name" value="PyrdxlP-dep_Trfase_major"/>
</dbReference>
<comment type="cofactor">
    <cofactor evidence="1 9">
        <name>pyridoxal 5'-phosphate</name>
        <dbReference type="ChEBI" id="CHEBI:597326"/>
    </cofactor>
</comment>
<dbReference type="EMBL" id="RBIM01000008">
    <property type="protein sequence ID" value="RKQ94221.1"/>
    <property type="molecule type" value="Genomic_DNA"/>
</dbReference>
<keyword evidence="5 9" id="KW-0032">Aminotransferase</keyword>
<keyword evidence="9" id="KW-0368">Histidine biosynthesis</keyword>
<evidence type="ECO:0000259" key="10">
    <source>
        <dbReference type="Pfam" id="PF00155"/>
    </source>
</evidence>
<dbReference type="InterPro" id="IPR015422">
    <property type="entry name" value="PyrdxlP-dep_Trfase_small"/>
</dbReference>
<evidence type="ECO:0000256" key="2">
    <source>
        <dbReference type="ARBA" id="ARBA00005011"/>
    </source>
</evidence>
<feature type="modified residue" description="N6-(pyridoxal phosphate)lysine" evidence="9">
    <location>
        <position position="219"/>
    </location>
</feature>
<organism evidence="11 12">
    <name type="scientific">Maricaulis maris</name>
    <dbReference type="NCBI Taxonomy" id="74318"/>
    <lineage>
        <taxon>Bacteria</taxon>
        <taxon>Pseudomonadati</taxon>
        <taxon>Pseudomonadota</taxon>
        <taxon>Alphaproteobacteria</taxon>
        <taxon>Maricaulales</taxon>
        <taxon>Maricaulaceae</taxon>
        <taxon>Maricaulis</taxon>
    </lineage>
</organism>
<comment type="similarity">
    <text evidence="3 9">Belongs to the class-II pyridoxal-phosphate-dependent aminotransferase family. Histidinol-phosphate aminotransferase subfamily.</text>
</comment>
<dbReference type="Pfam" id="PF00155">
    <property type="entry name" value="Aminotran_1_2"/>
    <property type="match status" value="1"/>
</dbReference>
<evidence type="ECO:0000256" key="8">
    <source>
        <dbReference type="ARBA" id="ARBA00047481"/>
    </source>
</evidence>
<dbReference type="InterPro" id="IPR015424">
    <property type="entry name" value="PyrdxlP-dep_Trfase"/>
</dbReference>
<dbReference type="RefSeq" id="WP_075191254.1">
    <property type="nucleotide sequence ID" value="NZ_RBIM01000008.1"/>
</dbReference>
<evidence type="ECO:0000256" key="1">
    <source>
        <dbReference type="ARBA" id="ARBA00001933"/>
    </source>
</evidence>
<dbReference type="GO" id="GO:0004400">
    <property type="term" value="F:histidinol-phosphate transaminase activity"/>
    <property type="evidence" value="ECO:0007669"/>
    <property type="project" value="UniProtKB-UniRule"/>
</dbReference>
<dbReference type="InterPro" id="IPR005861">
    <property type="entry name" value="HisP_aminotrans"/>
</dbReference>
<evidence type="ECO:0000256" key="5">
    <source>
        <dbReference type="ARBA" id="ARBA00022576"/>
    </source>
</evidence>
<dbReference type="PANTHER" id="PTHR43643:SF3">
    <property type="entry name" value="HISTIDINOL-PHOSPHATE AMINOTRANSFERASE"/>
    <property type="match status" value="1"/>
</dbReference>
<keyword evidence="6 9" id="KW-0808">Transferase</keyword>
<dbReference type="UniPathway" id="UPA00031">
    <property type="reaction ID" value="UER00012"/>
</dbReference>
<evidence type="ECO:0000256" key="3">
    <source>
        <dbReference type="ARBA" id="ARBA00007970"/>
    </source>
</evidence>
<dbReference type="AlphaFoldDB" id="A0A495D1B1"/>
<dbReference type="InterPro" id="IPR004839">
    <property type="entry name" value="Aminotransferase_I/II_large"/>
</dbReference>
<name>A0A495D1B1_9PROT</name>
<evidence type="ECO:0000256" key="9">
    <source>
        <dbReference type="HAMAP-Rule" id="MF_01023"/>
    </source>
</evidence>
<feature type="domain" description="Aminotransferase class I/classII large" evidence="10">
    <location>
        <begin position="28"/>
        <end position="356"/>
    </location>
</feature>
<protein>
    <recommendedName>
        <fullName evidence="9">Histidinol-phosphate aminotransferase</fullName>
        <ecNumber evidence="9">2.6.1.9</ecNumber>
    </recommendedName>
    <alternativeName>
        <fullName evidence="9">Imidazole acetol-phosphate transaminase</fullName>
    </alternativeName>
</protein>